<feature type="domain" description="Amino acid permease/ SLC12A" evidence="8">
    <location>
        <begin position="14"/>
        <end position="451"/>
    </location>
</feature>
<dbReference type="GO" id="GO:0016020">
    <property type="term" value="C:membrane"/>
    <property type="evidence" value="ECO:0007669"/>
    <property type="project" value="UniProtKB-SubCell"/>
</dbReference>
<keyword evidence="4" id="KW-0029">Amino-acid transport</keyword>
<keyword evidence="10" id="KW-1185">Reference proteome</keyword>
<dbReference type="AlphaFoldDB" id="A0A858BYC4"/>
<dbReference type="KEGG" id="abut:Ami103574_06965"/>
<dbReference type="FunFam" id="1.20.1740.10:FF:000001">
    <property type="entry name" value="Amino acid permease"/>
    <property type="match status" value="1"/>
</dbReference>
<feature type="transmembrane region" description="Helical" evidence="7">
    <location>
        <begin position="195"/>
        <end position="217"/>
    </location>
</feature>
<dbReference type="InterPro" id="IPR050524">
    <property type="entry name" value="APC_YAT"/>
</dbReference>
<feature type="transmembrane region" description="Helical" evidence="7">
    <location>
        <begin position="152"/>
        <end position="175"/>
    </location>
</feature>
<feature type="transmembrane region" description="Helical" evidence="7">
    <location>
        <begin position="123"/>
        <end position="140"/>
    </location>
</feature>
<dbReference type="PANTHER" id="PTHR43341:SF2">
    <property type="entry name" value="AMINO ACID PERMEASE"/>
    <property type="match status" value="1"/>
</dbReference>
<evidence type="ECO:0000256" key="2">
    <source>
        <dbReference type="ARBA" id="ARBA00022448"/>
    </source>
</evidence>
<protein>
    <submittedName>
        <fullName evidence="9">Amino acid permease</fullName>
    </submittedName>
</protein>
<feature type="transmembrane region" description="Helical" evidence="7">
    <location>
        <begin position="237"/>
        <end position="256"/>
    </location>
</feature>
<evidence type="ECO:0000259" key="8">
    <source>
        <dbReference type="Pfam" id="PF00324"/>
    </source>
</evidence>
<feature type="transmembrane region" description="Helical" evidence="7">
    <location>
        <begin position="328"/>
        <end position="349"/>
    </location>
</feature>
<dbReference type="Gene3D" id="1.20.1740.10">
    <property type="entry name" value="Amino acid/polyamine transporter I"/>
    <property type="match status" value="1"/>
</dbReference>
<keyword evidence="5 7" id="KW-1133">Transmembrane helix</keyword>
<sequence>MESNELKRSLKQRHLTMISIGGTIGGGLFLASGNVVHNAGALGGPLAYLIIGILVYILMKGLGEMATFMPVSGGYTTFAGLFVHPVLGFMVGWNVSINGFLGLGAEIVGGAMILNQFFPGVPPVAWCIMISLLILGLNLIDVKAYGEAEFWFAGIKVVAIIIFLIIGILMIFGVVGDQGFIGLSNWNSHSLFPSGFGAVVLMMTGVIWSYLGVETVAIVAGETENPSIAVPKAINTIFYRIVLFYVGSITIMGLVVPYENVSVLSNGYAGLFTLAGVPAAAVIMNLVILTSLTSAANSTLYALSRILTGMSREGKAPKALAKINKRGIPMTSVVLCILLSQVSLLTNFISPDKVFIWLTSIAGFNTLLGWFSILLSHFKFRTWLAQRGGSVGKLKFKMGVYPLPTLVCLVVLIAIGIYTAYSPDTRLTFFIGVPMLILYAIIGTIVYKKGKMVYPEYEKYLDAHNKEEQICS</sequence>
<evidence type="ECO:0000256" key="3">
    <source>
        <dbReference type="ARBA" id="ARBA00022692"/>
    </source>
</evidence>
<dbReference type="GO" id="GO:0015171">
    <property type="term" value="F:amino acid transmembrane transporter activity"/>
    <property type="evidence" value="ECO:0007669"/>
    <property type="project" value="TreeGrafter"/>
</dbReference>
<dbReference type="EMBL" id="CP048649">
    <property type="protein sequence ID" value="QIB69076.1"/>
    <property type="molecule type" value="Genomic_DNA"/>
</dbReference>
<feature type="transmembrane region" description="Helical" evidence="7">
    <location>
        <begin position="399"/>
        <end position="421"/>
    </location>
</feature>
<keyword evidence="2" id="KW-0813">Transport</keyword>
<evidence type="ECO:0000313" key="9">
    <source>
        <dbReference type="EMBL" id="QIB69076.1"/>
    </source>
</evidence>
<evidence type="ECO:0000313" key="10">
    <source>
        <dbReference type="Proteomes" id="UP000466848"/>
    </source>
</evidence>
<dbReference type="PIRSF" id="PIRSF006060">
    <property type="entry name" value="AA_transporter"/>
    <property type="match status" value="1"/>
</dbReference>
<keyword evidence="6 7" id="KW-0472">Membrane</keyword>
<feature type="transmembrane region" description="Helical" evidence="7">
    <location>
        <begin position="39"/>
        <end position="59"/>
    </location>
</feature>
<dbReference type="Pfam" id="PF00324">
    <property type="entry name" value="AA_permease"/>
    <property type="match status" value="1"/>
</dbReference>
<evidence type="ECO:0000256" key="1">
    <source>
        <dbReference type="ARBA" id="ARBA00004141"/>
    </source>
</evidence>
<evidence type="ECO:0000256" key="7">
    <source>
        <dbReference type="SAM" id="Phobius"/>
    </source>
</evidence>
<feature type="transmembrane region" description="Helical" evidence="7">
    <location>
        <begin position="427"/>
        <end position="447"/>
    </location>
</feature>
<reference evidence="9 10" key="1">
    <citation type="submission" date="2020-02" db="EMBL/GenBank/DDBJ databases">
        <authorList>
            <person name="Kim Y.B."/>
            <person name="Roh S.W."/>
        </authorList>
    </citation>
    <scope>NUCLEOTIDE SEQUENCE [LARGE SCALE GENOMIC DNA]</scope>
    <source>
        <strain evidence="9 10">DSM 103574</strain>
    </source>
</reference>
<feature type="transmembrane region" description="Helical" evidence="7">
    <location>
        <begin position="71"/>
        <end position="93"/>
    </location>
</feature>
<organism evidence="9 10">
    <name type="scientific">Aminipila butyrica</name>
    <dbReference type="NCBI Taxonomy" id="433296"/>
    <lineage>
        <taxon>Bacteria</taxon>
        <taxon>Bacillati</taxon>
        <taxon>Bacillota</taxon>
        <taxon>Clostridia</taxon>
        <taxon>Peptostreptococcales</taxon>
        <taxon>Anaerovoracaceae</taxon>
        <taxon>Aminipila</taxon>
    </lineage>
</organism>
<evidence type="ECO:0000256" key="5">
    <source>
        <dbReference type="ARBA" id="ARBA00022989"/>
    </source>
</evidence>
<dbReference type="Proteomes" id="UP000466848">
    <property type="component" value="Chromosome"/>
</dbReference>
<feature type="transmembrane region" description="Helical" evidence="7">
    <location>
        <begin position="15"/>
        <end position="33"/>
    </location>
</feature>
<name>A0A858BYC4_9FIRM</name>
<evidence type="ECO:0000256" key="4">
    <source>
        <dbReference type="ARBA" id="ARBA00022970"/>
    </source>
</evidence>
<dbReference type="InterPro" id="IPR004841">
    <property type="entry name" value="AA-permease/SLC12A_dom"/>
</dbReference>
<dbReference type="PANTHER" id="PTHR43341">
    <property type="entry name" value="AMINO ACID PERMEASE"/>
    <property type="match status" value="1"/>
</dbReference>
<comment type="subcellular location">
    <subcellularLocation>
        <location evidence="1">Membrane</location>
        <topology evidence="1">Multi-pass membrane protein</topology>
    </subcellularLocation>
</comment>
<proteinExistence type="predicted"/>
<dbReference type="RefSeq" id="WP_163066007.1">
    <property type="nucleotide sequence ID" value="NZ_CP048649.1"/>
</dbReference>
<accession>A0A858BYC4</accession>
<feature type="transmembrane region" description="Helical" evidence="7">
    <location>
        <begin position="355"/>
        <end position="378"/>
    </location>
</feature>
<keyword evidence="3 7" id="KW-0812">Transmembrane</keyword>
<evidence type="ECO:0000256" key="6">
    <source>
        <dbReference type="ARBA" id="ARBA00023136"/>
    </source>
</evidence>
<gene>
    <name evidence="9" type="ORF">Ami103574_06965</name>
</gene>
<feature type="transmembrane region" description="Helical" evidence="7">
    <location>
        <begin position="268"/>
        <end position="289"/>
    </location>
</feature>